<comment type="subcellular location">
    <subcellularLocation>
        <location evidence="1">Cell membrane</location>
        <topology evidence="1">Multi-pass membrane protein</topology>
    </subcellularLocation>
</comment>
<evidence type="ECO:0000256" key="7">
    <source>
        <dbReference type="ARBA" id="ARBA00023136"/>
    </source>
</evidence>
<dbReference type="InterPro" id="IPR018093">
    <property type="entry name" value="BCCT_CS"/>
</dbReference>
<evidence type="ECO:0000256" key="3">
    <source>
        <dbReference type="ARBA" id="ARBA00022448"/>
    </source>
</evidence>
<protein>
    <submittedName>
        <fullName evidence="10">BCCT family transporter</fullName>
    </submittedName>
</protein>
<evidence type="ECO:0000313" key="10">
    <source>
        <dbReference type="EMBL" id="MCE5171091.1"/>
    </source>
</evidence>
<feature type="transmembrane region" description="Helical" evidence="9">
    <location>
        <begin position="95"/>
        <end position="114"/>
    </location>
</feature>
<feature type="transmembrane region" description="Helical" evidence="9">
    <location>
        <begin position="319"/>
        <end position="336"/>
    </location>
</feature>
<dbReference type="Proteomes" id="UP001199916">
    <property type="component" value="Unassembled WGS sequence"/>
</dbReference>
<evidence type="ECO:0000256" key="6">
    <source>
        <dbReference type="ARBA" id="ARBA00022989"/>
    </source>
</evidence>
<feature type="transmembrane region" description="Helical" evidence="9">
    <location>
        <begin position="53"/>
        <end position="74"/>
    </location>
</feature>
<keyword evidence="3" id="KW-0813">Transport</keyword>
<dbReference type="InterPro" id="IPR000060">
    <property type="entry name" value="BCCT_transptr"/>
</dbReference>
<keyword evidence="4" id="KW-1003">Cell membrane</keyword>
<comment type="similarity">
    <text evidence="2">Belongs to the BCCT transporter (TC 2.A.15) family.</text>
</comment>
<feature type="transmembrane region" description="Helical" evidence="9">
    <location>
        <begin position="234"/>
        <end position="252"/>
    </location>
</feature>
<evidence type="ECO:0000256" key="4">
    <source>
        <dbReference type="ARBA" id="ARBA00022475"/>
    </source>
</evidence>
<name>A0ABS8YH70_9BACL</name>
<keyword evidence="7 9" id="KW-0472">Membrane</keyword>
<dbReference type="PROSITE" id="PS01303">
    <property type="entry name" value="BCCT"/>
    <property type="match status" value="1"/>
</dbReference>
<feature type="transmembrane region" description="Helical" evidence="9">
    <location>
        <begin position="443"/>
        <end position="462"/>
    </location>
</feature>
<evidence type="ECO:0000256" key="1">
    <source>
        <dbReference type="ARBA" id="ARBA00004651"/>
    </source>
</evidence>
<feature type="transmembrane region" description="Helical" evidence="9">
    <location>
        <begin position="12"/>
        <end position="33"/>
    </location>
</feature>
<feature type="transmembrane region" description="Helical" evidence="9">
    <location>
        <begin position="147"/>
        <end position="165"/>
    </location>
</feature>
<keyword evidence="5 9" id="KW-0812">Transmembrane</keyword>
<dbReference type="NCBIfam" id="TIGR00842">
    <property type="entry name" value="bcct"/>
    <property type="match status" value="1"/>
</dbReference>
<keyword evidence="6 9" id="KW-1133">Transmembrane helix</keyword>
<proteinExistence type="inferred from homology"/>
<dbReference type="EMBL" id="JAJNBZ010000014">
    <property type="protein sequence ID" value="MCE5171091.1"/>
    <property type="molecule type" value="Genomic_DNA"/>
</dbReference>
<gene>
    <name evidence="10" type="ORF">LQV63_17460</name>
</gene>
<sequence length="522" mass="57109">MATRTTRQASRSGYVVFGISVIIILAFVIWGFVAPDTLAEQSSAALSYTTETFGWFYLITALVILIFCFVLAFGKHGHITLGSDDDEPEYSNISWFAMLFSAGMGIGLVFWGVAEPISHYITPPTDDGMTPGAAREALRYSFFHWGLHPWGIYTLVSLGLAYFTFRKGYKGLISWTFQPLLGDRVNGPIGKAIDILAIIATAFGVATSLGLGVMQINGGLAHTFGIPSNPTVQIIIIAIVTVLFLTSAISGLDKGIRILSNTNLLIALGLLLFTLLLGPTSFIFDTFTTTLGGYLQNIIQMSLRLTPFTEDSWVANWTLFYWAWWIAWAPFVGSFIARVSRGRTIKEFVLGTLLLPSGFSFIWFSVFGATGLKFEMFDGLPIAESVKQDITSALFITLDYLPGGTFLAILATLLIVTFFITSADSATFVLGMMSSNGNPNPSIPVKLAWGIFQSLIAIVLLLSGGLEALQTASILTALPFAVILLGMCLSLAKALRKEERERRLKEKKRRRKLDKLLEQDGS</sequence>
<evidence type="ECO:0000313" key="11">
    <source>
        <dbReference type="Proteomes" id="UP001199916"/>
    </source>
</evidence>
<dbReference type="PANTHER" id="PTHR30047">
    <property type="entry name" value="HIGH-AFFINITY CHOLINE TRANSPORT PROTEIN-RELATED"/>
    <property type="match status" value="1"/>
</dbReference>
<dbReference type="Pfam" id="PF02028">
    <property type="entry name" value="BCCT"/>
    <property type="match status" value="1"/>
</dbReference>
<feature type="transmembrane region" description="Helical" evidence="9">
    <location>
        <begin position="193"/>
        <end position="214"/>
    </location>
</feature>
<feature type="region of interest" description="Disordered" evidence="8">
    <location>
        <begin position="503"/>
        <end position="522"/>
    </location>
</feature>
<evidence type="ECO:0000256" key="5">
    <source>
        <dbReference type="ARBA" id="ARBA00022692"/>
    </source>
</evidence>
<accession>A0ABS8YH70</accession>
<dbReference type="PANTHER" id="PTHR30047:SF7">
    <property type="entry name" value="HIGH-AFFINITY CHOLINE TRANSPORT PROTEIN"/>
    <property type="match status" value="1"/>
</dbReference>
<feature type="transmembrane region" description="Helical" evidence="9">
    <location>
        <begin position="264"/>
        <end position="284"/>
    </location>
</feature>
<feature type="transmembrane region" description="Helical" evidence="9">
    <location>
        <begin position="348"/>
        <end position="369"/>
    </location>
</feature>
<evidence type="ECO:0000256" key="2">
    <source>
        <dbReference type="ARBA" id="ARBA00005658"/>
    </source>
</evidence>
<evidence type="ECO:0000256" key="8">
    <source>
        <dbReference type="SAM" id="MobiDB-lite"/>
    </source>
</evidence>
<evidence type="ECO:0000256" key="9">
    <source>
        <dbReference type="SAM" id="Phobius"/>
    </source>
</evidence>
<feature type="transmembrane region" description="Helical" evidence="9">
    <location>
        <begin position="406"/>
        <end position="431"/>
    </location>
</feature>
<keyword evidence="11" id="KW-1185">Reference proteome</keyword>
<reference evidence="10 11" key="1">
    <citation type="submission" date="2021-11" db="EMBL/GenBank/DDBJ databases">
        <title>Draft genome sequence of Paenibacillus profundus YoMME, a new Gram-positive bacteria with exoelectrogenic properties.</title>
        <authorList>
            <person name="Hubenova Y."/>
            <person name="Hubenova E."/>
            <person name="Manasiev Y."/>
            <person name="Peykov S."/>
            <person name="Mitov M."/>
        </authorList>
    </citation>
    <scope>NUCLEOTIDE SEQUENCE [LARGE SCALE GENOMIC DNA]</scope>
    <source>
        <strain evidence="10 11">YoMME</strain>
    </source>
</reference>
<feature type="transmembrane region" description="Helical" evidence="9">
    <location>
        <begin position="474"/>
        <end position="495"/>
    </location>
</feature>
<organism evidence="10 11">
    <name type="scientific">Paenibacillus profundus</name>
    <dbReference type="NCBI Taxonomy" id="1173085"/>
    <lineage>
        <taxon>Bacteria</taxon>
        <taxon>Bacillati</taxon>
        <taxon>Bacillota</taxon>
        <taxon>Bacilli</taxon>
        <taxon>Bacillales</taxon>
        <taxon>Paenibacillaceae</taxon>
        <taxon>Paenibacillus</taxon>
    </lineage>
</organism>
<comment type="caution">
    <text evidence="10">The sequence shown here is derived from an EMBL/GenBank/DDBJ whole genome shotgun (WGS) entry which is preliminary data.</text>
</comment>